<dbReference type="Gene3D" id="3.30.70.270">
    <property type="match status" value="1"/>
</dbReference>
<proteinExistence type="predicted"/>
<evidence type="ECO:0000313" key="3">
    <source>
        <dbReference type="Proteomes" id="UP001159363"/>
    </source>
</evidence>
<dbReference type="PANTHER" id="PTHR47027">
    <property type="entry name" value="REVERSE TRANSCRIPTASE DOMAIN-CONTAINING PROTEIN"/>
    <property type="match status" value="1"/>
</dbReference>
<feature type="domain" description="Reverse transcriptase" evidence="1">
    <location>
        <begin position="1"/>
        <end position="256"/>
    </location>
</feature>
<evidence type="ECO:0000259" key="1">
    <source>
        <dbReference type="PROSITE" id="PS50878"/>
    </source>
</evidence>
<dbReference type="EMBL" id="JARBHB010000016">
    <property type="protein sequence ID" value="KAJ8867127.1"/>
    <property type="molecule type" value="Genomic_DNA"/>
</dbReference>
<dbReference type="Proteomes" id="UP001159363">
    <property type="component" value="Chromosome 15"/>
</dbReference>
<comment type="caution">
    <text evidence="2">The sequence shown here is derived from an EMBL/GenBank/DDBJ whole genome shotgun (WGS) entry which is preliminary data.</text>
</comment>
<accession>A0ABQ9G3T1</accession>
<name>A0ABQ9G3T1_9NEOP</name>
<gene>
    <name evidence="2" type="ORF">PR048_032990</name>
</gene>
<dbReference type="InterPro" id="IPR043128">
    <property type="entry name" value="Rev_trsase/Diguanyl_cyclase"/>
</dbReference>
<dbReference type="Pfam" id="PF00078">
    <property type="entry name" value="RVT_1"/>
    <property type="match status" value="1"/>
</dbReference>
<dbReference type="PANTHER" id="PTHR47027:SF29">
    <property type="entry name" value="C2H2-TYPE DOMAIN-CONTAINING PROTEIN"/>
    <property type="match status" value="1"/>
</dbReference>
<dbReference type="PROSITE" id="PS50878">
    <property type="entry name" value="RT_POL"/>
    <property type="match status" value="1"/>
</dbReference>
<dbReference type="InterPro" id="IPR043502">
    <property type="entry name" value="DNA/RNA_pol_sf"/>
</dbReference>
<dbReference type="SUPFAM" id="SSF56672">
    <property type="entry name" value="DNA/RNA polymerases"/>
    <property type="match status" value="1"/>
</dbReference>
<organism evidence="2 3">
    <name type="scientific">Dryococelus australis</name>
    <dbReference type="NCBI Taxonomy" id="614101"/>
    <lineage>
        <taxon>Eukaryota</taxon>
        <taxon>Metazoa</taxon>
        <taxon>Ecdysozoa</taxon>
        <taxon>Arthropoda</taxon>
        <taxon>Hexapoda</taxon>
        <taxon>Insecta</taxon>
        <taxon>Pterygota</taxon>
        <taxon>Neoptera</taxon>
        <taxon>Polyneoptera</taxon>
        <taxon>Phasmatodea</taxon>
        <taxon>Verophasmatodea</taxon>
        <taxon>Anareolatae</taxon>
        <taxon>Phasmatidae</taxon>
        <taxon>Eurycanthinae</taxon>
        <taxon>Dryococelus</taxon>
    </lineage>
</organism>
<sequence>MVALQNIFAELAETQGTEVEGAWKAIKDGLREVMEIILEPGRDKIRKTSTGSTRSVKRYREEESSQEEMKGYVARIYLIKLNGGNHITYEEIALEEWKRYFEELLSSSTNVIDENGDANYQNVQPWVVKPITEEVRNAIKSMKRSKATGIDGIKAEILQEGKTGVKQGGYLSPLLFNPAPGKAIKRVAEMETGLQIGRKENILAYADDVVLKDKNKEELRDMMKVLVKQFKEVGLEINIEKTKYLHINLKYLGGLLNERNIVEKEILTRLQTGNRFRFSMGKMLKFKSRTSKLRI</sequence>
<evidence type="ECO:0000313" key="2">
    <source>
        <dbReference type="EMBL" id="KAJ8867127.1"/>
    </source>
</evidence>
<dbReference type="InterPro" id="IPR000477">
    <property type="entry name" value="RT_dom"/>
</dbReference>
<protein>
    <recommendedName>
        <fullName evidence="1">Reverse transcriptase domain-containing protein</fullName>
    </recommendedName>
</protein>
<keyword evidence="3" id="KW-1185">Reference proteome</keyword>
<reference evidence="2 3" key="1">
    <citation type="submission" date="2023-02" db="EMBL/GenBank/DDBJ databases">
        <title>LHISI_Scaffold_Assembly.</title>
        <authorList>
            <person name="Stuart O.P."/>
            <person name="Cleave R."/>
            <person name="Magrath M.J.L."/>
            <person name="Mikheyev A.S."/>
        </authorList>
    </citation>
    <scope>NUCLEOTIDE SEQUENCE [LARGE SCALE GENOMIC DNA]</scope>
    <source>
        <strain evidence="2">Daus_M_001</strain>
        <tissue evidence="2">Leg muscle</tissue>
    </source>
</reference>